<feature type="compositionally biased region" description="Basic and acidic residues" evidence="1">
    <location>
        <begin position="1"/>
        <end position="12"/>
    </location>
</feature>
<feature type="region of interest" description="Disordered" evidence="1">
    <location>
        <begin position="401"/>
        <end position="443"/>
    </location>
</feature>
<dbReference type="PANTHER" id="PTHR34112">
    <property type="entry name" value="C-JUN-AMINO-TERMINAL KINASE-INTERACTING PROTEIN"/>
    <property type="match status" value="1"/>
</dbReference>
<proteinExistence type="predicted"/>
<name>A0AAD5ZXK9_9POAL</name>
<dbReference type="AlphaFoldDB" id="A0AAD5ZXK9"/>
<feature type="compositionally biased region" description="Low complexity" evidence="1">
    <location>
        <begin position="354"/>
        <end position="378"/>
    </location>
</feature>
<protein>
    <submittedName>
        <fullName evidence="2">Uncharacterized protein</fullName>
    </submittedName>
</protein>
<feature type="compositionally biased region" description="Polar residues" evidence="1">
    <location>
        <begin position="54"/>
        <end position="67"/>
    </location>
</feature>
<keyword evidence="3" id="KW-1185">Reference proteome</keyword>
<reference evidence="2 3" key="1">
    <citation type="journal article" date="2022" name="Cell">
        <title>Repeat-based holocentromeres influence genome architecture and karyotype evolution.</title>
        <authorList>
            <person name="Hofstatter P.G."/>
            <person name="Thangavel G."/>
            <person name="Lux T."/>
            <person name="Neumann P."/>
            <person name="Vondrak T."/>
            <person name="Novak P."/>
            <person name="Zhang M."/>
            <person name="Costa L."/>
            <person name="Castellani M."/>
            <person name="Scott A."/>
            <person name="Toegelov H."/>
            <person name="Fuchs J."/>
            <person name="Mata-Sucre Y."/>
            <person name="Dias Y."/>
            <person name="Vanzela A.L.L."/>
            <person name="Huettel B."/>
            <person name="Almeida C.C.S."/>
            <person name="Simkova H."/>
            <person name="Souza G."/>
            <person name="Pedrosa-Harand A."/>
            <person name="Macas J."/>
            <person name="Mayer K.F.X."/>
            <person name="Houben A."/>
            <person name="Marques A."/>
        </authorList>
    </citation>
    <scope>NUCLEOTIDE SEQUENCE [LARGE SCALE GENOMIC DNA]</scope>
    <source>
        <strain evidence="2">RhyTen1mFocal</strain>
    </source>
</reference>
<evidence type="ECO:0000313" key="3">
    <source>
        <dbReference type="Proteomes" id="UP001210211"/>
    </source>
</evidence>
<comment type="caution">
    <text evidence="2">The sequence shown here is derived from an EMBL/GenBank/DDBJ whole genome shotgun (WGS) entry which is preliminary data.</text>
</comment>
<feature type="region of interest" description="Disordered" evidence="1">
    <location>
        <begin position="1"/>
        <end position="85"/>
    </location>
</feature>
<feature type="compositionally biased region" description="Low complexity" evidence="1">
    <location>
        <begin position="15"/>
        <end position="28"/>
    </location>
</feature>
<sequence>MERAEPAFKPEWLKSSNHVSSNHLVSTSPHSDDQGVGISSRNRPSSVDRDRKSLASTRRSLSSNGSRNYEPGSGKSKAYSSFGSCRRERDRVRDYELQRDRRSSLLDNGFDERLTDNSLRRSLSMVSARPAVTDTWAKGVNGSTSANGVVSRSGTTTASFEKEFPSLGENGRHEPVRVSSPGITALQSIPLGGVENWNSVLVEVPPAAVSNGLSSGNGSVAGNGISGSSPVLSQTSVTVGPGTGLNMAETVAQAPSRVRTPPQLTVDTQRLEELTLKQFKQLIPVTPSMPKSSLQVSSSLDKKNKSHPHSSQPLSPAFRGSVRPTSDNTKPAQTSNFLVLNRDKNGISLPSKEPAPVATKPTTSAAAPMASVVPVKSPTNRDRRLHSQSREKLEFFRFIRNQSSGASQEQDKDLTADAGPSGSSPNTPFLEKETAESGGVPRACEEVERRLVIGDGEVDPDPDVDFVDPEEEAFLRSLGWDQNAEVVALTNEEIEAFIAKYKDLKQPPKSASEGRSCDSGA</sequence>
<evidence type="ECO:0000256" key="1">
    <source>
        <dbReference type="SAM" id="MobiDB-lite"/>
    </source>
</evidence>
<gene>
    <name evidence="2" type="ORF">LUZ61_009636</name>
</gene>
<dbReference type="EMBL" id="JAMRDG010000001">
    <property type="protein sequence ID" value="KAJ3705931.1"/>
    <property type="molecule type" value="Genomic_DNA"/>
</dbReference>
<feature type="compositionally biased region" description="Polar residues" evidence="1">
    <location>
        <begin position="323"/>
        <end position="338"/>
    </location>
</feature>
<organism evidence="2 3">
    <name type="scientific">Rhynchospora tenuis</name>
    <dbReference type="NCBI Taxonomy" id="198213"/>
    <lineage>
        <taxon>Eukaryota</taxon>
        <taxon>Viridiplantae</taxon>
        <taxon>Streptophyta</taxon>
        <taxon>Embryophyta</taxon>
        <taxon>Tracheophyta</taxon>
        <taxon>Spermatophyta</taxon>
        <taxon>Magnoliopsida</taxon>
        <taxon>Liliopsida</taxon>
        <taxon>Poales</taxon>
        <taxon>Cyperaceae</taxon>
        <taxon>Cyperoideae</taxon>
        <taxon>Rhynchosporeae</taxon>
        <taxon>Rhynchospora</taxon>
    </lineage>
</organism>
<feature type="compositionally biased region" description="Polar residues" evidence="1">
    <location>
        <begin position="289"/>
        <end position="299"/>
    </location>
</feature>
<evidence type="ECO:0000313" key="2">
    <source>
        <dbReference type="EMBL" id="KAJ3705931.1"/>
    </source>
</evidence>
<accession>A0AAD5ZXK9</accession>
<feature type="region of interest" description="Disordered" evidence="1">
    <location>
        <begin position="288"/>
        <end position="388"/>
    </location>
</feature>
<dbReference type="Proteomes" id="UP001210211">
    <property type="component" value="Unassembled WGS sequence"/>
</dbReference>
<dbReference type="PANTHER" id="PTHR34112:SF13">
    <property type="entry name" value="OS04G0448200 PROTEIN"/>
    <property type="match status" value="1"/>
</dbReference>